<feature type="transmembrane region" description="Helical" evidence="2">
    <location>
        <begin position="538"/>
        <end position="558"/>
    </location>
</feature>
<accession>A0A9W7AQ90</accession>
<protein>
    <submittedName>
        <fullName evidence="3">Uncharacterized protein</fullName>
    </submittedName>
</protein>
<feature type="transmembrane region" description="Helical" evidence="2">
    <location>
        <begin position="447"/>
        <end position="475"/>
    </location>
</feature>
<dbReference type="AlphaFoldDB" id="A0A9W7AQ90"/>
<sequence>MNKVQPGPPSSAPPPESSSPPGGGGDDDDTLIPPSERRPRAAPRSRQTIIQVRRRSIDQYVANNPSLGIIHQISVRRLQGGGLQLIDTGEVIARGCLARDTGDKLIAVMLWEEMPDHSDTWKEGLLLFFLPPLVAGILYGQVELKCPGLGVLESGFAAISFLPPLTAAPGLGYLMLHALNVSKCPRFQVALGVFTMILCVVFSIFMVVLGTQWMFPIPFGFIVCAIPSFTLATGTLFVIIFQNAINIRLVKRLAPLIAVSLLPIVFSATFGFYRTLFSQVDSFYQKLLAPVWVFIKICMKKAATVLVDKGNNPDTAPYLMFCFDAVAAMAGNFLFLSSSDFSVVLVMIMMDMCENLLLGMRVVYLILKSRKLAPEERMSVIDGHRSVQHEVVDAMNQNTLVAKVENAFIWVFEKIEPSKDHTIAIDLMDDFDRTGQMNICLARAARLLLGFVASEASEMVTSCWSMIMLPLFYYGPNKAWMYTLEEFDEDAFFNALLYSITDFVLELACFSLVVYIFSAKLRLNVFGVLSAYLQKKKLFVPILSIGVTITIASFTFFLKHFGMDPTFQWTEYAIVNGTSPCRK</sequence>
<feature type="transmembrane region" description="Helical" evidence="2">
    <location>
        <begin position="215"/>
        <end position="241"/>
    </location>
</feature>
<evidence type="ECO:0000256" key="2">
    <source>
        <dbReference type="SAM" id="Phobius"/>
    </source>
</evidence>
<organism evidence="3 4">
    <name type="scientific">Triparma retinervis</name>
    <dbReference type="NCBI Taxonomy" id="2557542"/>
    <lineage>
        <taxon>Eukaryota</taxon>
        <taxon>Sar</taxon>
        <taxon>Stramenopiles</taxon>
        <taxon>Ochrophyta</taxon>
        <taxon>Bolidophyceae</taxon>
        <taxon>Parmales</taxon>
        <taxon>Triparmaceae</taxon>
        <taxon>Triparma</taxon>
    </lineage>
</organism>
<name>A0A9W7AQ90_9STRA</name>
<feature type="transmembrane region" description="Helical" evidence="2">
    <location>
        <begin position="124"/>
        <end position="142"/>
    </location>
</feature>
<feature type="transmembrane region" description="Helical" evidence="2">
    <location>
        <begin position="318"/>
        <end position="337"/>
    </location>
</feature>
<keyword evidence="2" id="KW-0812">Transmembrane</keyword>
<proteinExistence type="predicted"/>
<comment type="caution">
    <text evidence="3">The sequence shown here is derived from an EMBL/GenBank/DDBJ whole genome shotgun (WGS) entry which is preliminary data.</text>
</comment>
<evidence type="ECO:0000256" key="1">
    <source>
        <dbReference type="SAM" id="MobiDB-lite"/>
    </source>
</evidence>
<feature type="transmembrane region" description="Helical" evidence="2">
    <location>
        <begin position="188"/>
        <end position="209"/>
    </location>
</feature>
<feature type="transmembrane region" description="Helical" evidence="2">
    <location>
        <begin position="495"/>
        <end position="517"/>
    </location>
</feature>
<feature type="region of interest" description="Disordered" evidence="1">
    <location>
        <begin position="1"/>
        <end position="46"/>
    </location>
</feature>
<feature type="compositionally biased region" description="Pro residues" evidence="1">
    <location>
        <begin position="1"/>
        <end position="18"/>
    </location>
</feature>
<dbReference type="Proteomes" id="UP001165082">
    <property type="component" value="Unassembled WGS sequence"/>
</dbReference>
<evidence type="ECO:0000313" key="4">
    <source>
        <dbReference type="Proteomes" id="UP001165082"/>
    </source>
</evidence>
<reference evidence="3" key="1">
    <citation type="submission" date="2022-07" db="EMBL/GenBank/DDBJ databases">
        <title>Genome analysis of Parmales, a sister group of diatoms, reveals the evolutionary specialization of diatoms from phago-mixotrophs to photoautotrophs.</title>
        <authorList>
            <person name="Ban H."/>
            <person name="Sato S."/>
            <person name="Yoshikawa S."/>
            <person name="Kazumasa Y."/>
            <person name="Nakamura Y."/>
            <person name="Ichinomiya M."/>
            <person name="Saitoh K."/>
            <person name="Sato N."/>
            <person name="Blanc-Mathieu R."/>
            <person name="Endo H."/>
            <person name="Kuwata A."/>
            <person name="Ogata H."/>
        </authorList>
    </citation>
    <scope>NUCLEOTIDE SEQUENCE</scope>
</reference>
<keyword evidence="4" id="KW-1185">Reference proteome</keyword>
<evidence type="ECO:0000313" key="3">
    <source>
        <dbReference type="EMBL" id="GMH72414.1"/>
    </source>
</evidence>
<gene>
    <name evidence="3" type="ORF">TrRE_jg1479</name>
</gene>
<keyword evidence="2" id="KW-0472">Membrane</keyword>
<keyword evidence="2" id="KW-1133">Transmembrane helix</keyword>
<feature type="transmembrane region" description="Helical" evidence="2">
    <location>
        <begin position="253"/>
        <end position="275"/>
    </location>
</feature>
<dbReference type="OrthoDB" id="196902at2759"/>
<feature type="transmembrane region" description="Helical" evidence="2">
    <location>
        <begin position="154"/>
        <end position="176"/>
    </location>
</feature>
<dbReference type="EMBL" id="BRXZ01001488">
    <property type="protein sequence ID" value="GMH72414.1"/>
    <property type="molecule type" value="Genomic_DNA"/>
</dbReference>